<feature type="region of interest" description="Disordered" evidence="1">
    <location>
        <begin position="151"/>
        <end position="170"/>
    </location>
</feature>
<accession>R0EXW5</accession>
<dbReference type="AlphaFoldDB" id="R0EXW5"/>
<name>R0EXW5_9BRAS</name>
<proteinExistence type="predicted"/>
<evidence type="ECO:0000313" key="2">
    <source>
        <dbReference type="EMBL" id="EOA14107.1"/>
    </source>
</evidence>
<feature type="compositionally biased region" description="Basic and acidic residues" evidence="1">
    <location>
        <begin position="1"/>
        <end position="29"/>
    </location>
</feature>
<evidence type="ECO:0000256" key="1">
    <source>
        <dbReference type="SAM" id="MobiDB-lite"/>
    </source>
</evidence>
<gene>
    <name evidence="2" type="ORF">CARUB_v10027248mg</name>
</gene>
<dbReference type="Proteomes" id="UP000029121">
    <property type="component" value="Unassembled WGS sequence"/>
</dbReference>
<evidence type="ECO:0000313" key="3">
    <source>
        <dbReference type="Proteomes" id="UP000029121"/>
    </source>
</evidence>
<organism evidence="2 3">
    <name type="scientific">Capsella rubella</name>
    <dbReference type="NCBI Taxonomy" id="81985"/>
    <lineage>
        <taxon>Eukaryota</taxon>
        <taxon>Viridiplantae</taxon>
        <taxon>Streptophyta</taxon>
        <taxon>Embryophyta</taxon>
        <taxon>Tracheophyta</taxon>
        <taxon>Spermatophyta</taxon>
        <taxon>Magnoliopsida</taxon>
        <taxon>eudicotyledons</taxon>
        <taxon>Gunneridae</taxon>
        <taxon>Pentapetalae</taxon>
        <taxon>rosids</taxon>
        <taxon>malvids</taxon>
        <taxon>Brassicales</taxon>
        <taxon>Brassicaceae</taxon>
        <taxon>Camelineae</taxon>
        <taxon>Capsella</taxon>
    </lineage>
</organism>
<dbReference type="EMBL" id="KB870812">
    <property type="protein sequence ID" value="EOA14107.1"/>
    <property type="molecule type" value="Genomic_DNA"/>
</dbReference>
<sequence length="170" mass="18951">MERESKAPVKDDCHLPERPDESAASRDESASVSNQNLHDNISYFSNSHFESDARRNQLRGSAALVSNQNFRDKSVTHPLSTSYDAKRGQFLKFTPEFILNIHTENDKPKTSIKKSQHVQFGSFGSGMNGSAQALSISEPQMNQKAMDHHYSQPMVHSGNNDELSILSANT</sequence>
<keyword evidence="3" id="KW-1185">Reference proteome</keyword>
<feature type="compositionally biased region" description="Polar residues" evidence="1">
    <location>
        <begin position="157"/>
        <end position="170"/>
    </location>
</feature>
<protein>
    <submittedName>
        <fullName evidence="2">Uncharacterized protein</fullName>
    </submittedName>
</protein>
<feature type="region of interest" description="Disordered" evidence="1">
    <location>
        <begin position="1"/>
        <end position="37"/>
    </location>
</feature>
<reference evidence="3" key="1">
    <citation type="journal article" date="2013" name="Nat. Genet.">
        <title>The Capsella rubella genome and the genomic consequences of rapid mating system evolution.</title>
        <authorList>
            <person name="Slotte T."/>
            <person name="Hazzouri K.M."/>
            <person name="Agren J.A."/>
            <person name="Koenig D."/>
            <person name="Maumus F."/>
            <person name="Guo Y.L."/>
            <person name="Steige K."/>
            <person name="Platts A.E."/>
            <person name="Escobar J.S."/>
            <person name="Newman L.K."/>
            <person name="Wang W."/>
            <person name="Mandakova T."/>
            <person name="Vello E."/>
            <person name="Smith L.M."/>
            <person name="Henz S.R."/>
            <person name="Steffen J."/>
            <person name="Takuno S."/>
            <person name="Brandvain Y."/>
            <person name="Coop G."/>
            <person name="Andolfatto P."/>
            <person name="Hu T.T."/>
            <person name="Blanchette M."/>
            <person name="Clark R.M."/>
            <person name="Quesneville H."/>
            <person name="Nordborg M."/>
            <person name="Gaut B.S."/>
            <person name="Lysak M.A."/>
            <person name="Jenkins J."/>
            <person name="Grimwood J."/>
            <person name="Chapman J."/>
            <person name="Prochnik S."/>
            <person name="Shu S."/>
            <person name="Rokhsar D."/>
            <person name="Schmutz J."/>
            <person name="Weigel D."/>
            <person name="Wright S.I."/>
        </authorList>
    </citation>
    <scope>NUCLEOTIDE SEQUENCE [LARGE SCALE GENOMIC DNA]</scope>
    <source>
        <strain evidence="3">cv. Monte Gargano</strain>
    </source>
</reference>